<dbReference type="SUPFAM" id="SSF48264">
    <property type="entry name" value="Cytochrome P450"/>
    <property type="match status" value="1"/>
</dbReference>
<dbReference type="InterPro" id="IPR017972">
    <property type="entry name" value="Cyt_P450_CS"/>
</dbReference>
<proteinExistence type="inferred from homology"/>
<evidence type="ECO:0000256" key="3">
    <source>
        <dbReference type="ARBA" id="ARBA00022723"/>
    </source>
</evidence>
<evidence type="ECO:0000313" key="10">
    <source>
        <dbReference type="Proteomes" id="UP000599074"/>
    </source>
</evidence>
<dbReference type="Pfam" id="PF00067">
    <property type="entry name" value="p450"/>
    <property type="match status" value="1"/>
</dbReference>
<keyword evidence="6 7" id="KW-0503">Monooxygenase</keyword>
<gene>
    <name evidence="9" type="ORF">Pme01_28260</name>
</gene>
<evidence type="ECO:0000256" key="1">
    <source>
        <dbReference type="ARBA" id="ARBA00010617"/>
    </source>
</evidence>
<keyword evidence="4 7" id="KW-0560">Oxidoreductase</keyword>
<dbReference type="GO" id="GO:0017000">
    <property type="term" value="P:antibiotic biosynthetic process"/>
    <property type="evidence" value="ECO:0007669"/>
    <property type="project" value="UniProtKB-ARBA"/>
</dbReference>
<evidence type="ECO:0000256" key="2">
    <source>
        <dbReference type="ARBA" id="ARBA00022617"/>
    </source>
</evidence>
<comment type="similarity">
    <text evidence="1 7">Belongs to the cytochrome P450 family.</text>
</comment>
<keyword evidence="10" id="KW-1185">Reference proteome</keyword>
<dbReference type="PRINTS" id="PR00385">
    <property type="entry name" value="P450"/>
</dbReference>
<organism evidence="9 10">
    <name type="scientific">Planosporangium mesophilum</name>
    <dbReference type="NCBI Taxonomy" id="689768"/>
    <lineage>
        <taxon>Bacteria</taxon>
        <taxon>Bacillati</taxon>
        <taxon>Actinomycetota</taxon>
        <taxon>Actinomycetes</taxon>
        <taxon>Micromonosporales</taxon>
        <taxon>Micromonosporaceae</taxon>
        <taxon>Planosporangium</taxon>
    </lineage>
</organism>
<dbReference type="InterPro" id="IPR036396">
    <property type="entry name" value="Cyt_P450_sf"/>
</dbReference>
<feature type="region of interest" description="Disordered" evidence="8">
    <location>
        <begin position="52"/>
        <end position="81"/>
    </location>
</feature>
<dbReference type="GO" id="GO:0004497">
    <property type="term" value="F:monooxygenase activity"/>
    <property type="evidence" value="ECO:0007669"/>
    <property type="project" value="UniProtKB-KW"/>
</dbReference>
<dbReference type="GO" id="GO:0016705">
    <property type="term" value="F:oxidoreductase activity, acting on paired donors, with incorporation or reduction of molecular oxygen"/>
    <property type="evidence" value="ECO:0007669"/>
    <property type="project" value="InterPro"/>
</dbReference>
<keyword evidence="2 7" id="KW-0349">Heme</keyword>
<reference evidence="9" key="1">
    <citation type="submission" date="2021-01" db="EMBL/GenBank/DDBJ databases">
        <title>Whole genome shotgun sequence of Planosporangium mesophilum NBRC 109066.</title>
        <authorList>
            <person name="Komaki H."/>
            <person name="Tamura T."/>
        </authorList>
    </citation>
    <scope>NUCLEOTIDE SEQUENCE</scope>
    <source>
        <strain evidence="9">NBRC 109066</strain>
    </source>
</reference>
<evidence type="ECO:0000313" key="9">
    <source>
        <dbReference type="EMBL" id="GII23229.1"/>
    </source>
</evidence>
<protein>
    <submittedName>
        <fullName evidence="9">Cytochrome P450</fullName>
    </submittedName>
</protein>
<dbReference type="Proteomes" id="UP000599074">
    <property type="component" value="Unassembled WGS sequence"/>
</dbReference>
<dbReference type="AlphaFoldDB" id="A0A8J3TBD8"/>
<dbReference type="InterPro" id="IPR001128">
    <property type="entry name" value="Cyt_P450"/>
</dbReference>
<dbReference type="PANTHER" id="PTHR46696:SF1">
    <property type="entry name" value="CYTOCHROME P450 YJIB-RELATED"/>
    <property type="match status" value="1"/>
</dbReference>
<dbReference type="GO" id="GO:0005506">
    <property type="term" value="F:iron ion binding"/>
    <property type="evidence" value="ECO:0007669"/>
    <property type="project" value="InterPro"/>
</dbReference>
<feature type="compositionally biased region" description="Basic and acidic residues" evidence="8">
    <location>
        <begin position="52"/>
        <end position="64"/>
    </location>
</feature>
<dbReference type="PRINTS" id="PR00359">
    <property type="entry name" value="BP450"/>
</dbReference>
<evidence type="ECO:0000256" key="6">
    <source>
        <dbReference type="ARBA" id="ARBA00023033"/>
    </source>
</evidence>
<dbReference type="GO" id="GO:0020037">
    <property type="term" value="F:heme binding"/>
    <property type="evidence" value="ECO:0007669"/>
    <property type="project" value="InterPro"/>
</dbReference>
<dbReference type="EMBL" id="BOON01000027">
    <property type="protein sequence ID" value="GII23229.1"/>
    <property type="molecule type" value="Genomic_DNA"/>
</dbReference>
<feature type="compositionally biased region" description="Low complexity" evidence="8">
    <location>
        <begin position="65"/>
        <end position="81"/>
    </location>
</feature>
<keyword evidence="3 7" id="KW-0479">Metal-binding</keyword>
<evidence type="ECO:0000256" key="4">
    <source>
        <dbReference type="ARBA" id="ARBA00023002"/>
    </source>
</evidence>
<comment type="caution">
    <text evidence="9">The sequence shown here is derived from an EMBL/GenBank/DDBJ whole genome shotgun (WGS) entry which is preliminary data.</text>
</comment>
<keyword evidence="5 7" id="KW-0408">Iron</keyword>
<evidence type="ECO:0000256" key="8">
    <source>
        <dbReference type="SAM" id="MobiDB-lite"/>
    </source>
</evidence>
<dbReference type="RefSeq" id="WP_168116770.1">
    <property type="nucleotide sequence ID" value="NZ_BOON01000027.1"/>
</dbReference>
<name>A0A8J3TBD8_9ACTN</name>
<dbReference type="Gene3D" id="1.10.630.10">
    <property type="entry name" value="Cytochrome P450"/>
    <property type="match status" value="1"/>
</dbReference>
<sequence>MTQPSIYEQILDPANRANPYPLYAELRQTPVAREADGTYVVSTYREIAALLHDPRVSSDPRNHPELAGAPPGAEGGPADLPLAFINLDPPTHDRLRELATRPFGPPCTPGRVDGMRPWLTELANGLIDDFAGKHRVDLVDDFAYPLPVTAICRLLGVPREDQPRFHHWADAQVETADPTTGTFAERQRRRNQITAELGAYLNGLADAHARRPGDDLISGLLTDTGPHAPMSLGDLLSTAALLLVAGHETTVNLIAGGMLTLLRHPDVLDRLRHEPDLIIPLVEELLRYEPPVHLLTSRSALADIDIAGTTIPQGSPIALVLAAGDRDPDRFPDPDRFDPDRTDNVHLGFGSGIHYCFGAPLARVEAQVALAVLASRLVNPRLVADPPPYRPNPTLRGPRHLLVDYDAVAPVAEAAVGVQPRERVLRPAHG</sequence>
<dbReference type="InterPro" id="IPR002397">
    <property type="entry name" value="Cyt_P450_B"/>
</dbReference>
<dbReference type="PROSITE" id="PS00086">
    <property type="entry name" value="CYTOCHROME_P450"/>
    <property type="match status" value="1"/>
</dbReference>
<evidence type="ECO:0000256" key="7">
    <source>
        <dbReference type="RuleBase" id="RU000461"/>
    </source>
</evidence>
<accession>A0A8J3TBD8</accession>
<evidence type="ECO:0000256" key="5">
    <source>
        <dbReference type="ARBA" id="ARBA00023004"/>
    </source>
</evidence>
<dbReference type="CDD" id="cd20625">
    <property type="entry name" value="CYP164-like"/>
    <property type="match status" value="1"/>
</dbReference>
<dbReference type="FunFam" id="1.10.630.10:FF:000018">
    <property type="entry name" value="Cytochrome P450 monooxygenase"/>
    <property type="match status" value="1"/>
</dbReference>
<dbReference type="PANTHER" id="PTHR46696">
    <property type="entry name" value="P450, PUTATIVE (EUROFUNG)-RELATED"/>
    <property type="match status" value="1"/>
</dbReference>